<keyword evidence="3" id="KW-1185">Reference proteome</keyword>
<dbReference type="STRING" id="1121256.SAMN02746089_00788"/>
<evidence type="ECO:0000313" key="3">
    <source>
        <dbReference type="Proteomes" id="UP000184088"/>
    </source>
</evidence>
<sequence length="83" mass="8603">MEIYNLPIIPLIVGVVELLKQLGLPQKWAALASAIIGILVGVFYIAPGDILKGILEGLAIGLAATGLYSGTKNTIGAFRGNKA</sequence>
<evidence type="ECO:0000313" key="2">
    <source>
        <dbReference type="EMBL" id="SHE77412.1"/>
    </source>
</evidence>
<evidence type="ECO:0000256" key="1">
    <source>
        <dbReference type="SAM" id="Phobius"/>
    </source>
</evidence>
<dbReference type="AlphaFoldDB" id="A0A1M4W8U8"/>
<feature type="transmembrane region" description="Helical" evidence="1">
    <location>
        <begin position="28"/>
        <end position="46"/>
    </location>
</feature>
<keyword evidence="1" id="KW-0472">Membrane</keyword>
<name>A0A1M4W8U8_9THEO</name>
<dbReference type="RefSeq" id="WP_073341917.1">
    <property type="nucleotide sequence ID" value="NZ_FQVH01000005.1"/>
</dbReference>
<reference evidence="2 3" key="1">
    <citation type="submission" date="2016-11" db="EMBL/GenBank/DDBJ databases">
        <authorList>
            <person name="Jaros S."/>
            <person name="Januszkiewicz K."/>
            <person name="Wedrychowicz H."/>
        </authorList>
    </citation>
    <scope>NUCLEOTIDE SEQUENCE [LARGE SCALE GENOMIC DNA]</scope>
    <source>
        <strain evidence="2 3">DSM 17918</strain>
    </source>
</reference>
<dbReference type="EMBL" id="FQVH01000005">
    <property type="protein sequence ID" value="SHE77412.1"/>
    <property type="molecule type" value="Genomic_DNA"/>
</dbReference>
<organism evidence="2 3">
    <name type="scientific">Caldanaerobius fijiensis DSM 17918</name>
    <dbReference type="NCBI Taxonomy" id="1121256"/>
    <lineage>
        <taxon>Bacteria</taxon>
        <taxon>Bacillati</taxon>
        <taxon>Bacillota</taxon>
        <taxon>Clostridia</taxon>
        <taxon>Thermoanaerobacterales</taxon>
        <taxon>Thermoanaerobacteraceae</taxon>
        <taxon>Caldanaerobius</taxon>
    </lineage>
</organism>
<gene>
    <name evidence="2" type="ORF">SAMN02746089_00788</name>
</gene>
<dbReference type="Proteomes" id="UP000184088">
    <property type="component" value="Unassembled WGS sequence"/>
</dbReference>
<protein>
    <recommendedName>
        <fullName evidence="4">Phage holin family Hol44, holin superfamily V</fullName>
    </recommendedName>
</protein>
<proteinExistence type="predicted"/>
<accession>A0A1M4W8U8</accession>
<keyword evidence="1" id="KW-0812">Transmembrane</keyword>
<keyword evidence="1" id="KW-1133">Transmembrane helix</keyword>
<dbReference type="OrthoDB" id="1730036at2"/>
<evidence type="ECO:0008006" key="4">
    <source>
        <dbReference type="Google" id="ProtNLM"/>
    </source>
</evidence>